<reference evidence="2" key="2">
    <citation type="submission" date="2020-09" db="EMBL/GenBank/DDBJ databases">
        <authorList>
            <person name="Sun Q."/>
            <person name="Ohkuma M."/>
        </authorList>
    </citation>
    <scope>NUCLEOTIDE SEQUENCE</scope>
    <source>
        <strain evidence="2">JCM 3346</strain>
    </source>
</reference>
<proteinExistence type="predicted"/>
<comment type="caution">
    <text evidence="2">The sequence shown here is derived from an EMBL/GenBank/DDBJ whole genome shotgun (WGS) entry which is preliminary data.</text>
</comment>
<dbReference type="Pfam" id="PF01869">
    <property type="entry name" value="BcrAD_BadFG"/>
    <property type="match status" value="1"/>
</dbReference>
<dbReference type="PANTHER" id="PTHR43190:SF3">
    <property type="entry name" value="N-ACETYL-D-GLUCOSAMINE KINASE"/>
    <property type="match status" value="1"/>
</dbReference>
<accession>A0A918C9X2</accession>
<dbReference type="SUPFAM" id="SSF53067">
    <property type="entry name" value="Actin-like ATPase domain"/>
    <property type="match status" value="2"/>
</dbReference>
<dbReference type="InterPro" id="IPR043129">
    <property type="entry name" value="ATPase_NBD"/>
</dbReference>
<evidence type="ECO:0000313" key="2">
    <source>
        <dbReference type="EMBL" id="GGR13473.1"/>
    </source>
</evidence>
<dbReference type="AlphaFoldDB" id="A0A918C9X2"/>
<evidence type="ECO:0000313" key="3">
    <source>
        <dbReference type="Proteomes" id="UP000610303"/>
    </source>
</evidence>
<keyword evidence="3" id="KW-1185">Reference proteome</keyword>
<gene>
    <name evidence="2" type="ORF">GCM10010196_02500</name>
</gene>
<dbReference type="EMBL" id="BMRJ01000001">
    <property type="protein sequence ID" value="GGR13473.1"/>
    <property type="molecule type" value="Genomic_DNA"/>
</dbReference>
<dbReference type="InterPro" id="IPR052519">
    <property type="entry name" value="Euk-type_GlcNAc_Kinase"/>
</dbReference>
<dbReference type="RefSeq" id="WP_189083500.1">
    <property type="nucleotide sequence ID" value="NZ_BMRJ01000001.1"/>
</dbReference>
<name>A0A918C9X2_AGRME</name>
<reference evidence="2" key="1">
    <citation type="journal article" date="2014" name="Int. J. Syst. Evol. Microbiol.">
        <title>Complete genome sequence of Corynebacterium casei LMG S-19264T (=DSM 44701T), isolated from a smear-ripened cheese.</title>
        <authorList>
            <consortium name="US DOE Joint Genome Institute (JGI-PGF)"/>
            <person name="Walter F."/>
            <person name="Albersmeier A."/>
            <person name="Kalinowski J."/>
            <person name="Ruckert C."/>
        </authorList>
    </citation>
    <scope>NUCLEOTIDE SEQUENCE</scope>
    <source>
        <strain evidence="2">JCM 3346</strain>
    </source>
</reference>
<dbReference type="Proteomes" id="UP000610303">
    <property type="component" value="Unassembled WGS sequence"/>
</dbReference>
<dbReference type="Gene3D" id="3.30.420.40">
    <property type="match status" value="2"/>
</dbReference>
<feature type="domain" description="ATPase BadF/BadG/BcrA/BcrD type" evidence="1">
    <location>
        <begin position="5"/>
        <end position="270"/>
    </location>
</feature>
<dbReference type="InterPro" id="IPR002731">
    <property type="entry name" value="ATPase_BadF"/>
</dbReference>
<protein>
    <recommendedName>
        <fullName evidence="1">ATPase BadF/BadG/BcrA/BcrD type domain-containing protein</fullName>
    </recommendedName>
</protein>
<sequence>MTLRLGIDLGGSGSRLALLGVAGPRRELAGERVGVTGSGSSAPATALALLRRAREQWPDDVAAVEGVGLGSTGLGTLVADPAALAVELRAQLESARPADAPAPAVAVAIDAVTAHLGALGGESGAIVALGTGAIAFGSDGHEIWHRVDGWGHLLGDRGGGAWIGRRGLEAALLAHDGVDASGAALLEAARARFGEPLGWPAQLYTRDDRAGVLAGFVPDVVALAADGDGAALAIVSQAGAEAARSAAAALVPGLAPRVAATGGLFGAGGTLVERFGATLAALRPDAEVRAPLGDPLDGALLLAERAARGELVARAPSLWLG</sequence>
<organism evidence="2 3">
    <name type="scientific">Agromyces mediolanus</name>
    <name type="common">Corynebacterium mediolanum</name>
    <dbReference type="NCBI Taxonomy" id="41986"/>
    <lineage>
        <taxon>Bacteria</taxon>
        <taxon>Bacillati</taxon>
        <taxon>Actinomycetota</taxon>
        <taxon>Actinomycetes</taxon>
        <taxon>Micrococcales</taxon>
        <taxon>Microbacteriaceae</taxon>
        <taxon>Agromyces</taxon>
    </lineage>
</organism>
<dbReference type="PANTHER" id="PTHR43190">
    <property type="entry name" value="N-ACETYL-D-GLUCOSAMINE KINASE"/>
    <property type="match status" value="1"/>
</dbReference>
<evidence type="ECO:0000259" key="1">
    <source>
        <dbReference type="Pfam" id="PF01869"/>
    </source>
</evidence>